<name>A0ACC2T7Z9_9FUNG</name>
<evidence type="ECO:0000313" key="2">
    <source>
        <dbReference type="Proteomes" id="UP001165960"/>
    </source>
</evidence>
<gene>
    <name evidence="1" type="primary">MLP1_1</name>
    <name evidence="1" type="ORF">DSO57_1004667</name>
</gene>
<reference evidence="1" key="1">
    <citation type="submission" date="2022-04" db="EMBL/GenBank/DDBJ databases">
        <title>Genome of the entomopathogenic fungus Entomophthora muscae.</title>
        <authorList>
            <person name="Elya C."/>
            <person name="Lovett B.R."/>
            <person name="Lee E."/>
            <person name="Macias A.M."/>
            <person name="Hajek A.E."/>
            <person name="De Bivort B.L."/>
            <person name="Kasson M.T."/>
            <person name="De Fine Licht H.H."/>
            <person name="Stajich J.E."/>
        </authorList>
    </citation>
    <scope>NUCLEOTIDE SEQUENCE</scope>
    <source>
        <strain evidence="1">Berkeley</strain>
    </source>
</reference>
<comment type="caution">
    <text evidence="1">The sequence shown here is derived from an EMBL/GenBank/DDBJ whole genome shotgun (WGS) entry which is preliminary data.</text>
</comment>
<dbReference type="Proteomes" id="UP001165960">
    <property type="component" value="Unassembled WGS sequence"/>
</dbReference>
<sequence>MGDLLLVSYLMDKSLGVEDSVLISLERKAEADEELKSFLIALKGHFESEKLKDGQLDFEQQLHTLELKVQDSESAAESYRLRIEELENIQSALVSREETLKSENEQYKANEETLLKANEDLRKKVQESSSNQSLLAENTEKLSLADEKIFSEHQIVAELKHKLAEQESIISGLKTEKLTLETENATLDGQIRNLKQEVDIVKRELEEKINSAQTVPSKDVTQEEENHEAPLADEKLSELIKKNQELASKLAEHLIAIQKLRSQLAIQETNFHTELDTQAKLLEFHKNTHEELEIQNSKMKDELMSIKEKVTSQAQYLESYESEAQAKYRELEAQIAHLQSRLQESGAIHFETDGSQDSTIILVSKAQKGGKTFSEVFNDYVQAKRDLLETQSSTNALRQSLDILTRTLEEQSPLLLEQRFDYDALLDEACQMADLLNKARLEHSRAIEELQEIKEREALLKKEFLTLKEISHIPAEDASTEPLNKHLQERVIDLKLRLDEEETRTLSEIKRLELSLEKEWHDKCEALKEQLQSQAARIRALDAEREILTELLAKRPPLAKVDVSLNDEEDSSLLIANKELENACKELTSNFDQLKAQHDSLKLDRDDKVRRAANLEAQLQLHKDRMSIFNKAASLHRSESQELRQRNLSLEKMLTNRENYCNQLAKNVSDFQANLDQALLQASNAKAECDMAKKNEEWLRQENKSLIKEKALITGRMIDLQLKIDALGQSEAITSKQTSTQVAALKEERDEATKALELVRLENAELRQAHEKALQEHQQKLDEQNAAIHAAQEKLLVASEALKNSQLRLEEKEEENKKIKEIVESISNTDSSKDAILVTLTQLQEAQEALALSRQSESQFQAICKASEDALQALNKTYEEYKASTSELISKKEEQIQSYIITEKELACKLQRLVDQRDSLSEELVSSTNRFQQHISGLDEEVTRLKDEVAQLKNENRDAEPKLIELSKAEERARHLYEKEVTAHAEKIKQYSAVQSTVADLNKEILNLKDTIAHVQKENSELRLNASAEQKSLVDEIIILKEKVSELQAANENLTDQTSSIRQSSLASDIPEPGHDLSDILQATTKKLKLSQAQIQALEATNRRLELEKKRLAEQLQTESDGRWQPSTQVTEHQARIEQLSQKIQILTESSAHLRQENSTLKSQLTLSDEKYKALSEELSLLQEQVRSLKSAVASKESALQEAHDETQRWKLKLQDVLNKTDKVSSEEHAQLKAKMLVLEEELKGSKLELESSANTLKELEAESEKRIVAETKLRERYASAARHHKKLYEKIKAESDQAGVDLMKTQLEEANKANLELTAKVTELDAKLKEMQTSSADIQALRDELEAATKAQEAEKERYTKMHQQAIRLKKAFDGKKEENLKLTTELTTLSTEIASKDAMINTLTENLDSIIVAKEDMDKQAAITSEKISQIEAENNNRLEQLRLEKETELAALVKDSETKLANLTMRHKAQLSRPQKTIEKLNKEIEDLKAQLNQGPPISSPPIIDPLVDISQQAIVLEDAPEIKLESIIEPEAIVDNVEATQVEATQVEPAPVESAPVESQQDAINPISKARGDSQEIDVPADLLDEVELTLEGNMLVPVRKRSSSDNEIIDLDASPAKKPRISSSDMEASPNFASPLIETQLAPESPGALDLDSPRSEPSSPGLDADETPLGD</sequence>
<organism evidence="1 2">
    <name type="scientific">Entomophthora muscae</name>
    <dbReference type="NCBI Taxonomy" id="34485"/>
    <lineage>
        <taxon>Eukaryota</taxon>
        <taxon>Fungi</taxon>
        <taxon>Fungi incertae sedis</taxon>
        <taxon>Zoopagomycota</taxon>
        <taxon>Entomophthoromycotina</taxon>
        <taxon>Entomophthoromycetes</taxon>
        <taxon>Entomophthorales</taxon>
        <taxon>Entomophthoraceae</taxon>
        <taxon>Entomophthora</taxon>
    </lineage>
</organism>
<protein>
    <submittedName>
        <fullName evidence="1">Protein mlp1</fullName>
    </submittedName>
</protein>
<evidence type="ECO:0000313" key="1">
    <source>
        <dbReference type="EMBL" id="KAJ9070750.1"/>
    </source>
</evidence>
<dbReference type="EMBL" id="QTSX02003562">
    <property type="protein sequence ID" value="KAJ9070750.1"/>
    <property type="molecule type" value="Genomic_DNA"/>
</dbReference>
<accession>A0ACC2T7Z9</accession>
<proteinExistence type="predicted"/>
<keyword evidence="2" id="KW-1185">Reference proteome</keyword>